<dbReference type="InterPro" id="IPR050300">
    <property type="entry name" value="GDXG_lipolytic_enzyme"/>
</dbReference>
<dbReference type="InterPro" id="IPR013094">
    <property type="entry name" value="AB_hydrolase_3"/>
</dbReference>
<dbReference type="GeneID" id="80884148"/>
<evidence type="ECO:0000313" key="4">
    <source>
        <dbReference type="Proteomes" id="UP001217417"/>
    </source>
</evidence>
<proteinExistence type="predicted"/>
<dbReference type="EMBL" id="JARPMG010000017">
    <property type="protein sequence ID" value="KAJ8096436.1"/>
    <property type="molecule type" value="Genomic_DNA"/>
</dbReference>
<feature type="domain" description="Alpha/beta hydrolase fold-3" evidence="2">
    <location>
        <begin position="88"/>
        <end position="294"/>
    </location>
</feature>
<dbReference type="RefSeq" id="XP_056039886.1">
    <property type="nucleotide sequence ID" value="XM_056188982.1"/>
</dbReference>
<dbReference type="GO" id="GO:0016787">
    <property type="term" value="F:hydrolase activity"/>
    <property type="evidence" value="ECO:0007669"/>
    <property type="project" value="UniProtKB-KW"/>
</dbReference>
<dbReference type="PANTHER" id="PTHR48081">
    <property type="entry name" value="AB HYDROLASE SUPERFAMILY PROTEIN C4A8.06C"/>
    <property type="match status" value="1"/>
</dbReference>
<sequence length="323" mass="35457">MARPSMDPELAMLLHGISFPNISQLTPDTIQTMRRATASPPDTVEKLAVRGITHETLRISTAGGNSHETILSLLRPSTTNSQSRPCIYWIHGGGLHWGDKLHTIEFPASVVLECDAVCVSVEYRLAPEHPYPAALEDCYAGIKWINEHAQDLGIDANRIMVAGVSAGGGLAAATALLCRDRRGPRLCAQCLSCPMLDDRNLTRSSHQYVEEVWPREANISAWKSYLGARFSNSEVSIYAAPGRADNLSDLPTTYLDAGSAEVFRDDVVAYASKLWADGVQAELHVWPGGFHGFEIFAPTAEISMTSMKVKMDWVKKIFSDKEK</sequence>
<organism evidence="3 4">
    <name type="scientific">Lipomyces tetrasporus</name>
    <dbReference type="NCBI Taxonomy" id="54092"/>
    <lineage>
        <taxon>Eukaryota</taxon>
        <taxon>Fungi</taxon>
        <taxon>Dikarya</taxon>
        <taxon>Ascomycota</taxon>
        <taxon>Saccharomycotina</taxon>
        <taxon>Lipomycetes</taxon>
        <taxon>Lipomycetales</taxon>
        <taxon>Lipomycetaceae</taxon>
        <taxon>Lipomyces</taxon>
    </lineage>
</organism>
<evidence type="ECO:0000259" key="2">
    <source>
        <dbReference type="Pfam" id="PF07859"/>
    </source>
</evidence>
<dbReference type="Pfam" id="PF07859">
    <property type="entry name" value="Abhydrolase_3"/>
    <property type="match status" value="1"/>
</dbReference>
<gene>
    <name evidence="3" type="ORF">POJ06DRAFT_264167</name>
</gene>
<reference evidence="3" key="1">
    <citation type="submission" date="2023-03" db="EMBL/GenBank/DDBJ databases">
        <title>Near-Complete genome sequence of Lipomyces tetrasporous NRRL Y-64009, an oleaginous yeast capable of growing on lignocellulosic hydrolysates.</title>
        <authorList>
            <consortium name="Lawrence Berkeley National Laboratory"/>
            <person name="Jagtap S.S."/>
            <person name="Liu J.-J."/>
            <person name="Walukiewicz H.E."/>
            <person name="Pangilinan J."/>
            <person name="Lipzen A."/>
            <person name="Ahrendt S."/>
            <person name="Koriabine M."/>
            <person name="Cobaugh K."/>
            <person name="Salamov A."/>
            <person name="Yoshinaga Y."/>
            <person name="Ng V."/>
            <person name="Daum C."/>
            <person name="Grigoriev I.V."/>
            <person name="Slininger P.J."/>
            <person name="Dien B.S."/>
            <person name="Jin Y.-S."/>
            <person name="Rao C.V."/>
        </authorList>
    </citation>
    <scope>NUCLEOTIDE SEQUENCE</scope>
    <source>
        <strain evidence="3">NRRL Y-64009</strain>
    </source>
</reference>
<accession>A0AAD7QJS0</accession>
<dbReference type="Proteomes" id="UP001217417">
    <property type="component" value="Unassembled WGS sequence"/>
</dbReference>
<dbReference type="PANTHER" id="PTHR48081:SF8">
    <property type="entry name" value="ALPHA_BETA HYDROLASE FOLD-3 DOMAIN-CONTAINING PROTEIN-RELATED"/>
    <property type="match status" value="1"/>
</dbReference>
<keyword evidence="4" id="KW-1185">Reference proteome</keyword>
<comment type="caution">
    <text evidence="3">The sequence shown here is derived from an EMBL/GenBank/DDBJ whole genome shotgun (WGS) entry which is preliminary data.</text>
</comment>
<keyword evidence="1" id="KW-0378">Hydrolase</keyword>
<dbReference type="InterPro" id="IPR029058">
    <property type="entry name" value="AB_hydrolase_fold"/>
</dbReference>
<evidence type="ECO:0000256" key="1">
    <source>
        <dbReference type="ARBA" id="ARBA00022801"/>
    </source>
</evidence>
<dbReference type="SUPFAM" id="SSF53474">
    <property type="entry name" value="alpha/beta-Hydrolases"/>
    <property type="match status" value="1"/>
</dbReference>
<dbReference type="AlphaFoldDB" id="A0AAD7QJS0"/>
<dbReference type="Gene3D" id="3.40.50.1820">
    <property type="entry name" value="alpha/beta hydrolase"/>
    <property type="match status" value="1"/>
</dbReference>
<protein>
    <submittedName>
        <fullName evidence="3">Esterase LipW</fullName>
    </submittedName>
</protein>
<name>A0AAD7QJS0_9ASCO</name>
<evidence type="ECO:0000313" key="3">
    <source>
        <dbReference type="EMBL" id="KAJ8096436.1"/>
    </source>
</evidence>